<feature type="compositionally biased region" description="Basic and acidic residues" evidence="1">
    <location>
        <begin position="242"/>
        <end position="254"/>
    </location>
</feature>
<dbReference type="Proteomes" id="UP000182444">
    <property type="component" value="Chromosome 1C"/>
</dbReference>
<evidence type="ECO:0000313" key="3">
    <source>
        <dbReference type="Proteomes" id="UP000182444"/>
    </source>
</evidence>
<feature type="region of interest" description="Disordered" evidence="1">
    <location>
        <begin position="227"/>
        <end position="366"/>
    </location>
</feature>
<sequence>MLRNHAPSVIPLLTQDNLVIPEEYADIERGGTQLFISVGVSNTLTSVSTCGHKVESGGRNLPGIRWGQSLELRVEPHTYPLRRVTLSVFARFAGIDDNYNKSIGHCSLDVNEQHMEHPSTFSSSLRHKGYNAGFLQIQAYFVFTKEGRRFLADLERGCKANVYRPFASIKSLSGAADSDAPTLRNLKSAGSSRSARSTKSSSPGKKTKLKGFLSLFKSKEDEDVEKIVPPAVLQAEKRKGKSRETATKRGDTKSSSKRPQSTRLSTQGTTIRTTNSRSKIEPSRLNHKFKTQTGNHRDTSGGESTNPSHFRQFSSSSSIYPQPPSASFSPYTQQALSQARETEMALKDRRVSRSNPQEMKSRGTDYSAEVETFSQMGTDDNQVMSPDLGSKLASPLSSRLVSEARSYNEQVQPLIVRKSRGGGASSSAAAVVVAPSNTAGSYHHKSKLCGSGYETGGPVGRGGMPPSRNSDRNSLVGSGVGHEYAAHHSPGGQYYQPSTQMHSGQYQHPHHQQWSQSRLLRNEWQDENQNGISCQFCGRFNPL</sequence>
<protein>
    <submittedName>
        <fullName evidence="2">Uncharacterized protein</fullName>
    </submittedName>
</protein>
<organism evidence="2 3">
    <name type="scientific">Yarrowia lipolytica</name>
    <name type="common">Candida lipolytica</name>
    <dbReference type="NCBI Taxonomy" id="4952"/>
    <lineage>
        <taxon>Eukaryota</taxon>
        <taxon>Fungi</taxon>
        <taxon>Dikarya</taxon>
        <taxon>Ascomycota</taxon>
        <taxon>Saccharomycotina</taxon>
        <taxon>Dipodascomycetes</taxon>
        <taxon>Dipodascales</taxon>
        <taxon>Dipodascales incertae sedis</taxon>
        <taxon>Yarrowia</taxon>
    </lineage>
</organism>
<evidence type="ECO:0000256" key="1">
    <source>
        <dbReference type="SAM" id="MobiDB-lite"/>
    </source>
</evidence>
<reference evidence="2 3" key="1">
    <citation type="journal article" date="2016" name="PLoS ONE">
        <title>Sequence Assembly of Yarrowia lipolytica Strain W29/CLIB89 Shows Transposable Element Diversity.</title>
        <authorList>
            <person name="Magnan C."/>
            <person name="Yu J."/>
            <person name="Chang I."/>
            <person name="Jahn E."/>
            <person name="Kanomata Y."/>
            <person name="Wu J."/>
            <person name="Zeller M."/>
            <person name="Oakes M."/>
            <person name="Baldi P."/>
            <person name="Sandmeyer S."/>
        </authorList>
    </citation>
    <scope>NUCLEOTIDE SEQUENCE [LARGE SCALE GENOMIC DNA]</scope>
    <source>
        <strain evidence="3">CLIB89(W29)</strain>
    </source>
</reference>
<feature type="compositionally biased region" description="Low complexity" evidence="1">
    <location>
        <begin position="187"/>
        <end position="206"/>
    </location>
</feature>
<gene>
    <name evidence="2" type="ORF">YALI1_C28611g</name>
</gene>
<dbReference type="RefSeq" id="XP_068138604.1">
    <property type="nucleotide sequence ID" value="XM_068282503.1"/>
</dbReference>
<feature type="compositionally biased region" description="Gly residues" evidence="1">
    <location>
        <begin position="453"/>
        <end position="463"/>
    </location>
</feature>
<feature type="region of interest" description="Disordered" evidence="1">
    <location>
        <begin position="175"/>
        <end position="206"/>
    </location>
</feature>
<feature type="compositionally biased region" description="Polar residues" evidence="1">
    <location>
        <begin position="328"/>
        <end position="339"/>
    </location>
</feature>
<dbReference type="GeneID" id="94583131"/>
<dbReference type="AlphaFoldDB" id="A0A1D8NC02"/>
<evidence type="ECO:0000313" key="2">
    <source>
        <dbReference type="EMBL" id="AOW03163.1"/>
    </source>
</evidence>
<feature type="compositionally biased region" description="Low complexity" evidence="1">
    <location>
        <begin position="307"/>
        <end position="320"/>
    </location>
</feature>
<accession>A0A1D8NC02</accession>
<name>A0A1D8NC02_YARLL</name>
<feature type="region of interest" description="Disordered" evidence="1">
    <location>
        <begin position="453"/>
        <end position="514"/>
    </location>
</feature>
<feature type="compositionally biased region" description="Polar residues" evidence="1">
    <location>
        <begin position="257"/>
        <end position="277"/>
    </location>
</feature>
<dbReference type="VEuPathDB" id="FungiDB:YALI0_C20647g"/>
<feature type="compositionally biased region" description="Polar residues" evidence="1">
    <location>
        <begin position="495"/>
        <end position="514"/>
    </location>
</feature>
<proteinExistence type="predicted"/>
<dbReference type="EMBL" id="CP017555">
    <property type="protein sequence ID" value="AOW03163.1"/>
    <property type="molecule type" value="Genomic_DNA"/>
</dbReference>
<dbReference type="VEuPathDB" id="FungiDB:YALI1_C28611g"/>
<feature type="compositionally biased region" description="Basic and acidic residues" evidence="1">
    <location>
        <begin position="340"/>
        <end position="351"/>
    </location>
</feature>